<feature type="transmembrane region" description="Helical" evidence="12">
    <location>
        <begin position="284"/>
        <end position="308"/>
    </location>
</feature>
<evidence type="ECO:0000256" key="5">
    <source>
        <dbReference type="ARBA" id="ARBA00022519"/>
    </source>
</evidence>
<feature type="coiled-coil region" evidence="11">
    <location>
        <begin position="171"/>
        <end position="217"/>
    </location>
</feature>
<dbReference type="RefSeq" id="WP_252770709.1">
    <property type="nucleotide sequence ID" value="NZ_JAMXMC010000008.1"/>
</dbReference>
<evidence type="ECO:0000256" key="2">
    <source>
        <dbReference type="ARBA" id="ARBA00009765"/>
    </source>
</evidence>
<dbReference type="InterPro" id="IPR045861">
    <property type="entry name" value="CorA_cytoplasmic_dom"/>
</dbReference>
<keyword evidence="5" id="KW-0997">Cell inner membrane</keyword>
<dbReference type="PANTHER" id="PTHR46494:SF3">
    <property type="entry name" value="ZINC TRANSPORT PROTEIN ZNTB"/>
    <property type="match status" value="1"/>
</dbReference>
<comment type="caution">
    <text evidence="13">The sequence shown here is derived from an EMBL/GenBank/DDBJ whole genome shotgun (WGS) entry which is preliminary data.</text>
</comment>
<evidence type="ECO:0000313" key="14">
    <source>
        <dbReference type="Proteomes" id="UP001204851"/>
    </source>
</evidence>
<dbReference type="SUPFAM" id="SSF144083">
    <property type="entry name" value="Magnesium transport protein CorA, transmembrane region"/>
    <property type="match status" value="1"/>
</dbReference>
<dbReference type="Proteomes" id="UP001204851">
    <property type="component" value="Unassembled WGS sequence"/>
</dbReference>
<evidence type="ECO:0000256" key="1">
    <source>
        <dbReference type="ARBA" id="ARBA00004651"/>
    </source>
</evidence>
<sequence>MPNDAPMQPPVPYLVTGEESQGLICGYQFITGQAPCALDTLAAVDAADAAGTDGFCWLHFNLNHVAGLRWLQEHGGLSEAFFEALHEGSRSTRIERDGDTLFAVVNDVAYDFNFDASDVATLWVSVSPGRVITARWHPLRSVDHLRMVVKRGEEQLASSVDILDQLLRFQADELQRIARRVADRLEDIEDELLAGHHQRHTAELARLRRLAVRLQRLLAPEPSALMRTLASPPGWVQAQDRAQLHRASEEFALVLRDIAALQERIKAMQDEVGARVAEENNRTLFMLTMVTVLALPINLISGLFGMNVGGIPLSESKEGFWLMLGFIVLLTAVIAWMALRRLVPRGDAERR</sequence>
<keyword evidence="9" id="KW-0406">Ion transport</keyword>
<keyword evidence="14" id="KW-1185">Reference proteome</keyword>
<gene>
    <name evidence="13" type="ORF">M0L44_15530</name>
</gene>
<accession>A0ABT1BRF5</accession>
<evidence type="ECO:0000256" key="9">
    <source>
        <dbReference type="ARBA" id="ARBA00023065"/>
    </source>
</evidence>
<evidence type="ECO:0000256" key="8">
    <source>
        <dbReference type="ARBA" id="ARBA00022989"/>
    </source>
</evidence>
<evidence type="ECO:0000256" key="11">
    <source>
        <dbReference type="SAM" id="Coils"/>
    </source>
</evidence>
<keyword evidence="3" id="KW-0813">Transport</keyword>
<comment type="similarity">
    <text evidence="2">Belongs to the CorA metal ion transporter (MIT) (TC 1.A.35) family.</text>
</comment>
<evidence type="ECO:0000256" key="3">
    <source>
        <dbReference type="ARBA" id="ARBA00022448"/>
    </source>
</evidence>
<organism evidence="13 14">
    <name type="scientific">Ideonella oryzae</name>
    <dbReference type="NCBI Taxonomy" id="2937441"/>
    <lineage>
        <taxon>Bacteria</taxon>
        <taxon>Pseudomonadati</taxon>
        <taxon>Pseudomonadota</taxon>
        <taxon>Betaproteobacteria</taxon>
        <taxon>Burkholderiales</taxon>
        <taxon>Sphaerotilaceae</taxon>
        <taxon>Ideonella</taxon>
    </lineage>
</organism>
<evidence type="ECO:0000256" key="7">
    <source>
        <dbReference type="ARBA" id="ARBA00022833"/>
    </source>
</evidence>
<dbReference type="SUPFAM" id="SSF143865">
    <property type="entry name" value="CorA soluble domain-like"/>
    <property type="match status" value="1"/>
</dbReference>
<evidence type="ECO:0000256" key="4">
    <source>
        <dbReference type="ARBA" id="ARBA00022475"/>
    </source>
</evidence>
<dbReference type="InterPro" id="IPR045863">
    <property type="entry name" value="CorA_TM1_TM2"/>
</dbReference>
<dbReference type="InterPro" id="IPR002523">
    <property type="entry name" value="MgTranspt_CorA/ZnTranspt_ZntB"/>
</dbReference>
<evidence type="ECO:0000313" key="13">
    <source>
        <dbReference type="EMBL" id="MCO5978112.1"/>
    </source>
</evidence>
<proteinExistence type="inferred from homology"/>
<keyword evidence="8 12" id="KW-1133">Transmembrane helix</keyword>
<keyword evidence="11" id="KW-0175">Coiled coil</keyword>
<keyword evidence="6 12" id="KW-0812">Transmembrane</keyword>
<evidence type="ECO:0000256" key="12">
    <source>
        <dbReference type="SAM" id="Phobius"/>
    </source>
</evidence>
<name>A0ABT1BRF5_9BURK</name>
<dbReference type="EMBL" id="JAMXMC010000008">
    <property type="protein sequence ID" value="MCO5978112.1"/>
    <property type="molecule type" value="Genomic_DNA"/>
</dbReference>
<dbReference type="Gene3D" id="3.30.460.20">
    <property type="entry name" value="CorA soluble domain-like"/>
    <property type="match status" value="1"/>
</dbReference>
<protein>
    <submittedName>
        <fullName evidence="13">Transporter</fullName>
    </submittedName>
</protein>
<evidence type="ECO:0000256" key="10">
    <source>
        <dbReference type="ARBA" id="ARBA00023136"/>
    </source>
</evidence>
<dbReference type="Pfam" id="PF01544">
    <property type="entry name" value="CorA"/>
    <property type="match status" value="1"/>
</dbReference>
<dbReference type="Gene3D" id="1.20.58.340">
    <property type="entry name" value="Magnesium transport protein CorA, transmembrane region"/>
    <property type="match status" value="2"/>
</dbReference>
<feature type="transmembrane region" description="Helical" evidence="12">
    <location>
        <begin position="320"/>
        <end position="339"/>
    </location>
</feature>
<reference evidence="13 14" key="1">
    <citation type="submission" date="2022-06" db="EMBL/GenBank/DDBJ databases">
        <title>Ideonella sp. NS12-5 Genome sequencing and assembly.</title>
        <authorList>
            <person name="Jung Y."/>
        </authorList>
    </citation>
    <scope>NUCLEOTIDE SEQUENCE [LARGE SCALE GENOMIC DNA]</scope>
    <source>
        <strain evidence="13 14">NS12-5</strain>
    </source>
</reference>
<keyword evidence="10 12" id="KW-0472">Membrane</keyword>
<dbReference type="PANTHER" id="PTHR46494">
    <property type="entry name" value="CORA FAMILY METAL ION TRANSPORTER (EUROFUNG)"/>
    <property type="match status" value="1"/>
</dbReference>
<evidence type="ECO:0000256" key="6">
    <source>
        <dbReference type="ARBA" id="ARBA00022692"/>
    </source>
</evidence>
<feature type="coiled-coil region" evidence="11">
    <location>
        <begin position="244"/>
        <end position="271"/>
    </location>
</feature>
<keyword evidence="7" id="KW-0862">Zinc</keyword>
<comment type="subcellular location">
    <subcellularLocation>
        <location evidence="1">Cell membrane</location>
        <topology evidence="1">Multi-pass membrane protein</topology>
    </subcellularLocation>
</comment>
<dbReference type="CDD" id="cd12834">
    <property type="entry name" value="ZntB_u1"/>
    <property type="match status" value="1"/>
</dbReference>
<keyword evidence="4" id="KW-1003">Cell membrane</keyword>